<evidence type="ECO:0000313" key="2">
    <source>
        <dbReference type="EMBL" id="EPB70517.1"/>
    </source>
</evidence>
<gene>
    <name evidence="2" type="ORF">ANCCEY_10394</name>
</gene>
<evidence type="ECO:0000313" key="3">
    <source>
        <dbReference type="Proteomes" id="UP000054495"/>
    </source>
</evidence>
<keyword evidence="3" id="KW-1185">Reference proteome</keyword>
<accession>A0A0D6LS96</accession>
<dbReference type="InterPro" id="IPR001680">
    <property type="entry name" value="WD40_rpt"/>
</dbReference>
<dbReference type="Pfam" id="PF00400">
    <property type="entry name" value="WD40"/>
    <property type="match status" value="6"/>
</dbReference>
<dbReference type="SUPFAM" id="SSF50978">
    <property type="entry name" value="WD40 repeat-like"/>
    <property type="match status" value="2"/>
</dbReference>
<dbReference type="SMART" id="SM00320">
    <property type="entry name" value="WD40"/>
    <property type="match status" value="12"/>
</dbReference>
<dbReference type="PANTHER" id="PTHR45589:SF3">
    <property type="entry name" value="WD REPEAT-CONTAINING PROTEIN 62"/>
    <property type="match status" value="1"/>
</dbReference>
<keyword evidence="1" id="KW-0853">WD repeat</keyword>
<name>A0A0D6LS96_9BILA</name>
<dbReference type="EMBL" id="KE125184">
    <property type="protein sequence ID" value="EPB70517.1"/>
    <property type="molecule type" value="Genomic_DNA"/>
</dbReference>
<feature type="repeat" description="WD" evidence="1">
    <location>
        <begin position="349"/>
        <end position="392"/>
    </location>
</feature>
<dbReference type="InterPro" id="IPR052779">
    <property type="entry name" value="WDR62"/>
</dbReference>
<protein>
    <submittedName>
        <fullName evidence="2">WD domain, G-beta repeat protein</fullName>
    </submittedName>
</protein>
<reference evidence="2 3" key="1">
    <citation type="submission" date="2013-05" db="EMBL/GenBank/DDBJ databases">
        <title>Draft genome of the parasitic nematode Anyclostoma ceylanicum.</title>
        <authorList>
            <person name="Mitreva M."/>
        </authorList>
    </citation>
    <scope>NUCLEOTIDE SEQUENCE [LARGE SCALE GENOMIC DNA]</scope>
</reference>
<dbReference type="PANTHER" id="PTHR45589">
    <property type="entry name" value="WD REPEAT DOMAIN 62, ISOFORM G"/>
    <property type="match status" value="1"/>
</dbReference>
<dbReference type="Proteomes" id="UP000054495">
    <property type="component" value="Unassembled WGS sequence"/>
</dbReference>
<dbReference type="PROSITE" id="PS50082">
    <property type="entry name" value="WD_REPEATS_2"/>
    <property type="match status" value="1"/>
</dbReference>
<proteinExistence type="predicted"/>
<sequence length="734" mass="80011">MYVSLSVGVSISISMEKQLQEEFQKKTFPRNEKTATVVLTSFDGSRQSGEGHVVGAARHPFTCLAFSPCGRYIATGESGNQPHVRVWELRDDAGNFTGQSFRSFPFHTFSIVAVRFVPGTNLLVSVGCQHDGTICVWDWRSGAKLATGKVTAVVNAIAISPDSSICVTVGSKHVKYWHLPAGDSQQGAAMQSRSAILADRRSSTFVDVVFVDADSVLSVTEDGVLVEFKNKKYVKIYRFEENCLPLCISVTSDAVVLGCTNGIVRLYDKQNLNVLCVLPHPAFIGMDPAVASTAELLEVHPQGVTYPDVRALCCTSTAPETFISAYSDRSMFVFRRGENPNQWSKLSSTMAHVGSVTAVKRYPSRFPYLPTGSFITGGVDGTVRIWSMEKNEDQICSVPGKNLLSPTLKKIIHVEENFASLVEPRGDVGLVPSERVELSTGIRCLTVSPDGKHLVAGTKCGNLHVVDLSDPEMSQLEVISAHELDVQCLEYSNNARGAPYLFASGGRDRLVHIFRPGATNYDHCYVIDDHQSALTAVRFVQNDNNDLYLFTCGSDKIIIIWRLVVFTQDVLQFNRENLISAPVGINDLLISMSGPSLLASCQDRQLRSYTLAGKLLTTVRGTGGEADLQQGSLGKFCLDPSCTYAASVCTDRHVYVVEAKTGKCVAAVTGIGESATDVEFSEDCRRLYVAASNGCIFVWRLSDTLIARMQSAKAALDTILARANEAAKKRTLID</sequence>
<evidence type="ECO:0000256" key="1">
    <source>
        <dbReference type="PROSITE-ProRule" id="PRU00221"/>
    </source>
</evidence>
<dbReference type="SUPFAM" id="SSF69322">
    <property type="entry name" value="Tricorn protease domain 2"/>
    <property type="match status" value="1"/>
</dbReference>
<dbReference type="InterPro" id="IPR015943">
    <property type="entry name" value="WD40/YVTN_repeat-like_dom_sf"/>
</dbReference>
<organism evidence="2 3">
    <name type="scientific">Ancylostoma ceylanicum</name>
    <dbReference type="NCBI Taxonomy" id="53326"/>
    <lineage>
        <taxon>Eukaryota</taxon>
        <taxon>Metazoa</taxon>
        <taxon>Ecdysozoa</taxon>
        <taxon>Nematoda</taxon>
        <taxon>Chromadorea</taxon>
        <taxon>Rhabditida</taxon>
        <taxon>Rhabditina</taxon>
        <taxon>Rhabditomorpha</taxon>
        <taxon>Strongyloidea</taxon>
        <taxon>Ancylostomatidae</taxon>
        <taxon>Ancylostomatinae</taxon>
        <taxon>Ancylostoma</taxon>
    </lineage>
</organism>
<dbReference type="InterPro" id="IPR036322">
    <property type="entry name" value="WD40_repeat_dom_sf"/>
</dbReference>
<dbReference type="Gene3D" id="2.130.10.10">
    <property type="entry name" value="YVTN repeat-like/Quinoprotein amine dehydrogenase"/>
    <property type="match status" value="3"/>
</dbReference>
<dbReference type="AlphaFoldDB" id="A0A0D6LS96"/>